<evidence type="ECO:0000256" key="1">
    <source>
        <dbReference type="SAM" id="Phobius"/>
    </source>
</evidence>
<proteinExistence type="predicted"/>
<keyword evidence="2" id="KW-0378">Hydrolase</keyword>
<dbReference type="Pfam" id="PF10118">
    <property type="entry name" value="Metal_hydrol"/>
    <property type="match status" value="1"/>
</dbReference>
<dbReference type="PIRSF" id="PIRSF007580">
    <property type="entry name" value="UCP07580"/>
    <property type="match status" value="1"/>
</dbReference>
<reference evidence="2" key="1">
    <citation type="submission" date="2006-05" db="EMBL/GenBank/DDBJ databases">
        <title>Complete sequence of chromosome 2 of Burkholderia cenocepacia AU 1054.</title>
        <authorList>
            <consortium name="US DOE Joint Genome Institute"/>
            <person name="Copeland A."/>
            <person name="Lucas S."/>
            <person name="Lapidus A."/>
            <person name="Barry K."/>
            <person name="Detter J.C."/>
            <person name="Glavina del Rio T."/>
            <person name="Hammon N."/>
            <person name="Israni S."/>
            <person name="Dalin E."/>
            <person name="Tice H."/>
            <person name="Pitluck S."/>
            <person name="Chain P."/>
            <person name="Malfatti S."/>
            <person name="Shin M."/>
            <person name="Vergez L."/>
            <person name="Schmutz J."/>
            <person name="Larimer F."/>
            <person name="Land M."/>
            <person name="Hauser L."/>
            <person name="Kyrpides N."/>
            <person name="Lykidis A."/>
            <person name="LiPuma J.J."/>
            <person name="Konstantinidis K."/>
            <person name="Tiedje J.M."/>
            <person name="Richardson P."/>
        </authorList>
    </citation>
    <scope>NUCLEOTIDE SEQUENCE [LARGE SCALE GENOMIC DNA]</scope>
    <source>
        <strain evidence="2">AU 1054</strain>
    </source>
</reference>
<dbReference type="PANTHER" id="PTHR39456:SF1">
    <property type="entry name" value="METAL-DEPENDENT HYDROLASE"/>
    <property type="match status" value="1"/>
</dbReference>
<dbReference type="GO" id="GO:0016787">
    <property type="term" value="F:hydrolase activity"/>
    <property type="evidence" value="ECO:0007669"/>
    <property type="project" value="UniProtKB-KW"/>
</dbReference>
<name>A0A0H2XVP1_BURO1</name>
<feature type="transmembrane region" description="Helical" evidence="1">
    <location>
        <begin position="214"/>
        <end position="233"/>
    </location>
</feature>
<dbReference type="HOGENOM" id="CLU_051636_1_1_4"/>
<dbReference type="PANTHER" id="PTHR39456">
    <property type="entry name" value="METAL-DEPENDENT HYDROLASE"/>
    <property type="match status" value="1"/>
</dbReference>
<keyword evidence="1" id="KW-0812">Transmembrane</keyword>
<gene>
    <name evidence="2" type="ordered locus">Bcen_3397</name>
</gene>
<evidence type="ECO:0000313" key="2">
    <source>
        <dbReference type="EMBL" id="ABF78292.1"/>
    </source>
</evidence>
<keyword evidence="1" id="KW-0472">Membrane</keyword>
<keyword evidence="1" id="KW-1133">Transmembrane helix</keyword>
<dbReference type="EMBL" id="CP000379">
    <property type="protein sequence ID" value="ABF78292.1"/>
    <property type="molecule type" value="Genomic_DNA"/>
</dbReference>
<sequence length="312" mass="35483">MTAHDAAQGDNMTDTADYHKIKARHVKFDFSDTPVTWVPNDPGSTHIINTLNLLFPEGELWFCRVYNKALPLITDARLRDEAEGFLRQEAVHSRSHGGVLKHYYDRHGIDTKPFTQKLNRLFTRVLGEQPLGLKIGHTRFWLRQQLAVIASLEHFFGYLGNWVLNAHGLDEGRADPTMVDLLRWHGAEEVEHRTVAFDIYRHMGGTYPERCVRMAFVILLLLYYITTGAKFMYRRDPDAGRYPGFVLAWWRGSRRGHLPSFWKVIGAALRYFKPGYTPHHEGSTEQALAYLARSPAAQAAAHGGNWGAAKGA</sequence>
<dbReference type="InterPro" id="IPR016516">
    <property type="entry name" value="UCP07580"/>
</dbReference>
<dbReference type="AlphaFoldDB" id="A0A0H2XVP1"/>
<organism evidence="2">
    <name type="scientific">Burkholderia orbicola (strain AU 1054)</name>
    <dbReference type="NCBI Taxonomy" id="331271"/>
    <lineage>
        <taxon>Bacteria</taxon>
        <taxon>Pseudomonadati</taxon>
        <taxon>Pseudomonadota</taxon>
        <taxon>Betaproteobacteria</taxon>
        <taxon>Burkholderiales</taxon>
        <taxon>Burkholderiaceae</taxon>
        <taxon>Burkholderia</taxon>
        <taxon>Burkholderia cepacia complex</taxon>
        <taxon>Burkholderia orbicola</taxon>
    </lineage>
</organism>
<protein>
    <submittedName>
        <fullName evidence="2">Metal-dependent hydrolase</fullName>
    </submittedName>
</protein>
<accession>A0A0H2XVP1</accession>